<dbReference type="CDD" id="cd06530">
    <property type="entry name" value="S26_SPase_I"/>
    <property type="match status" value="1"/>
</dbReference>
<dbReference type="Gene3D" id="2.10.109.10">
    <property type="entry name" value="Umud Fragment, subunit A"/>
    <property type="match status" value="1"/>
</dbReference>
<accession>A0A6J4UPP5</accession>
<dbReference type="SUPFAM" id="SSF51306">
    <property type="entry name" value="LexA/Signal peptidase"/>
    <property type="match status" value="1"/>
</dbReference>
<dbReference type="GO" id="GO:0004252">
    <property type="term" value="F:serine-type endopeptidase activity"/>
    <property type="evidence" value="ECO:0007669"/>
    <property type="project" value="InterPro"/>
</dbReference>
<dbReference type="InterPro" id="IPR019757">
    <property type="entry name" value="Pept_S26A_signal_pept_1_Lys-AS"/>
</dbReference>
<evidence type="ECO:0000256" key="8">
    <source>
        <dbReference type="SAM" id="MobiDB-lite"/>
    </source>
</evidence>
<feature type="active site" evidence="6">
    <location>
        <position position="146"/>
    </location>
</feature>
<evidence type="ECO:0000256" key="1">
    <source>
        <dbReference type="ARBA" id="ARBA00000677"/>
    </source>
</evidence>
<evidence type="ECO:0000256" key="4">
    <source>
        <dbReference type="ARBA" id="ARBA00019232"/>
    </source>
</evidence>
<dbReference type="GO" id="GO:0016020">
    <property type="term" value="C:membrane"/>
    <property type="evidence" value="ECO:0007669"/>
    <property type="project" value="UniProtKB-SubCell"/>
</dbReference>
<dbReference type="EMBL" id="CADCWK010000118">
    <property type="protein sequence ID" value="CAA9555141.1"/>
    <property type="molecule type" value="Genomic_DNA"/>
</dbReference>
<dbReference type="PRINTS" id="PR00727">
    <property type="entry name" value="LEADERPTASE"/>
</dbReference>
<evidence type="ECO:0000256" key="3">
    <source>
        <dbReference type="ARBA" id="ARBA00013208"/>
    </source>
</evidence>
<protein>
    <recommendedName>
        <fullName evidence="4 7">Signal peptidase I</fullName>
        <ecNumber evidence="3 7">3.4.21.89</ecNumber>
    </recommendedName>
</protein>
<proteinExistence type="inferred from homology"/>
<feature type="compositionally biased region" description="Pro residues" evidence="8">
    <location>
        <begin position="50"/>
        <end position="62"/>
    </location>
</feature>
<dbReference type="AlphaFoldDB" id="A0A6J4UPP5"/>
<feature type="region of interest" description="Disordered" evidence="8">
    <location>
        <begin position="1"/>
        <end position="32"/>
    </location>
</feature>
<comment type="similarity">
    <text evidence="2 7">Belongs to the peptidase S26 family.</text>
</comment>
<dbReference type="InterPro" id="IPR019758">
    <property type="entry name" value="Pept_S26A_signal_pept_1_CS"/>
</dbReference>
<keyword evidence="5 7" id="KW-0378">Hydrolase</keyword>
<dbReference type="InterPro" id="IPR019533">
    <property type="entry name" value="Peptidase_S26"/>
</dbReference>
<evidence type="ECO:0000256" key="5">
    <source>
        <dbReference type="ARBA" id="ARBA00022801"/>
    </source>
</evidence>
<dbReference type="PANTHER" id="PTHR43390:SF1">
    <property type="entry name" value="CHLOROPLAST PROCESSING PEPTIDASE"/>
    <property type="match status" value="1"/>
</dbReference>
<name>A0A6J4UPP5_9BACT</name>
<dbReference type="PROSITE" id="PS00760">
    <property type="entry name" value="SPASE_I_2"/>
    <property type="match status" value="1"/>
</dbReference>
<dbReference type="EC" id="3.4.21.89" evidence="3 7"/>
<gene>
    <name evidence="10" type="ORF">AVDCRST_MAG33-1219</name>
</gene>
<evidence type="ECO:0000313" key="10">
    <source>
        <dbReference type="EMBL" id="CAA9555141.1"/>
    </source>
</evidence>
<sequence length="317" mass="34305">MNAAATDSPVRGDPARTRMAGQTLPAASGRILHRAGFRRPTRYCLTGWPTGPPAPLAPPPPAGARETAIDMQMPDQRDSGRGDERPVVAPPAPSDATAATMEDTKAPAGKSGLRVVREIVETVLLAVILYVGVRTVVMPYEVDGASMEPNLANHERVLVNRVAYWDVDLNSALNWIPGVDREGEWVFTPFGGIGRGDVIVLDPPTQHDKPYIKRIIGLPGDRITFQDGYILVNGERLDEDYIDGPVTECTDRSTTGTDTCDVTVPEGAVYVLGDNRDNSQDSRFFGVVPEENIDGKAFFSNWPIGELGPIGHGDYDD</sequence>
<feature type="region of interest" description="Disordered" evidence="8">
    <location>
        <begin position="44"/>
        <end position="110"/>
    </location>
</feature>
<keyword evidence="7" id="KW-0645">Protease</keyword>
<comment type="catalytic activity">
    <reaction evidence="1 7">
        <text>Cleavage of hydrophobic, N-terminal signal or leader sequences from secreted and periplasmic proteins.</text>
        <dbReference type="EC" id="3.4.21.89"/>
    </reaction>
</comment>
<dbReference type="GO" id="GO:0009003">
    <property type="term" value="F:signal peptidase activity"/>
    <property type="evidence" value="ECO:0007669"/>
    <property type="project" value="UniProtKB-EC"/>
</dbReference>
<evidence type="ECO:0000256" key="2">
    <source>
        <dbReference type="ARBA" id="ARBA00009370"/>
    </source>
</evidence>
<dbReference type="PANTHER" id="PTHR43390">
    <property type="entry name" value="SIGNAL PEPTIDASE I"/>
    <property type="match status" value="1"/>
</dbReference>
<dbReference type="PROSITE" id="PS00761">
    <property type="entry name" value="SPASE_I_3"/>
    <property type="match status" value="1"/>
</dbReference>
<feature type="active site" evidence="6">
    <location>
        <position position="213"/>
    </location>
</feature>
<dbReference type="GO" id="GO:0006465">
    <property type="term" value="P:signal peptide processing"/>
    <property type="evidence" value="ECO:0007669"/>
    <property type="project" value="InterPro"/>
</dbReference>
<dbReference type="InterPro" id="IPR036286">
    <property type="entry name" value="LexA/Signal_pep-like_sf"/>
</dbReference>
<dbReference type="InterPro" id="IPR000223">
    <property type="entry name" value="Pept_S26A_signal_pept_1"/>
</dbReference>
<dbReference type="NCBIfam" id="TIGR02227">
    <property type="entry name" value="sigpep_I_bact"/>
    <property type="match status" value="1"/>
</dbReference>
<evidence type="ECO:0000259" key="9">
    <source>
        <dbReference type="Pfam" id="PF10502"/>
    </source>
</evidence>
<evidence type="ECO:0000256" key="6">
    <source>
        <dbReference type="PIRSR" id="PIRSR600223-1"/>
    </source>
</evidence>
<dbReference type="Pfam" id="PF10502">
    <property type="entry name" value="Peptidase_S26"/>
    <property type="match status" value="1"/>
</dbReference>
<feature type="compositionally biased region" description="Basic and acidic residues" evidence="8">
    <location>
        <begin position="75"/>
        <end position="86"/>
    </location>
</feature>
<evidence type="ECO:0000256" key="7">
    <source>
        <dbReference type="RuleBase" id="RU362042"/>
    </source>
</evidence>
<organism evidence="10">
    <name type="scientific">uncultured Thermomicrobiales bacterium</name>
    <dbReference type="NCBI Taxonomy" id="1645740"/>
    <lineage>
        <taxon>Bacteria</taxon>
        <taxon>Pseudomonadati</taxon>
        <taxon>Thermomicrobiota</taxon>
        <taxon>Thermomicrobia</taxon>
        <taxon>Thermomicrobiales</taxon>
        <taxon>environmental samples</taxon>
    </lineage>
</organism>
<comment type="subcellular location">
    <subcellularLocation>
        <location evidence="7">Membrane</location>
        <topology evidence="7">Single-pass type II membrane protein</topology>
    </subcellularLocation>
</comment>
<feature type="domain" description="Peptidase S26" evidence="9">
    <location>
        <begin position="117"/>
        <end position="302"/>
    </location>
</feature>
<reference evidence="10" key="1">
    <citation type="submission" date="2020-02" db="EMBL/GenBank/DDBJ databases">
        <authorList>
            <person name="Meier V. D."/>
        </authorList>
    </citation>
    <scope>NUCLEOTIDE SEQUENCE</scope>
    <source>
        <strain evidence="10">AVDCRST_MAG33</strain>
    </source>
</reference>